<organism evidence="2 3">
    <name type="scientific">Chitinophaga lutea</name>
    <dbReference type="NCBI Taxonomy" id="2488634"/>
    <lineage>
        <taxon>Bacteria</taxon>
        <taxon>Pseudomonadati</taxon>
        <taxon>Bacteroidota</taxon>
        <taxon>Chitinophagia</taxon>
        <taxon>Chitinophagales</taxon>
        <taxon>Chitinophagaceae</taxon>
        <taxon>Chitinophaga</taxon>
    </lineage>
</organism>
<sequence>MNGSANRYWYFAAVLLVVSCNWLGSAPPRQCYGQAGLNVLVNDELHVLKNGQKIYSHSLLPHMAVVTGIRKDTIFLTYFREKDGAPEEGRAQAGDSVWLKWKILPQQELITGHPITATAFSFVNGRLMVQPAGSAVKLSFALDNIVYDNKRVLAFSHKPGRTSCREIKLPKELQRDFEDAFSEYSAAWGGKE</sequence>
<accession>A0A3N4PXW6</accession>
<keyword evidence="1" id="KW-0472">Membrane</keyword>
<evidence type="ECO:0000313" key="2">
    <source>
        <dbReference type="EMBL" id="RPE12756.1"/>
    </source>
</evidence>
<protein>
    <submittedName>
        <fullName evidence="2">Uncharacterized protein</fullName>
    </submittedName>
</protein>
<name>A0A3N4PXW6_9BACT</name>
<dbReference type="EMBL" id="RPDH01000001">
    <property type="protein sequence ID" value="RPE12756.1"/>
    <property type="molecule type" value="Genomic_DNA"/>
</dbReference>
<keyword evidence="3" id="KW-1185">Reference proteome</keyword>
<feature type="transmembrane region" description="Helical" evidence="1">
    <location>
        <begin position="7"/>
        <end position="24"/>
    </location>
</feature>
<keyword evidence="1" id="KW-0812">Transmembrane</keyword>
<reference evidence="2 3" key="1">
    <citation type="submission" date="2018-11" db="EMBL/GenBank/DDBJ databases">
        <title>Chitinophaga lutea sp.nov., isolate from arsenic contaminated soil.</title>
        <authorList>
            <person name="Zong Y."/>
        </authorList>
    </citation>
    <scope>NUCLEOTIDE SEQUENCE [LARGE SCALE GENOMIC DNA]</scope>
    <source>
        <strain evidence="2 3">ZY74</strain>
    </source>
</reference>
<proteinExistence type="predicted"/>
<gene>
    <name evidence="2" type="ORF">EGT74_04215</name>
</gene>
<comment type="caution">
    <text evidence="2">The sequence shown here is derived from an EMBL/GenBank/DDBJ whole genome shotgun (WGS) entry which is preliminary data.</text>
</comment>
<keyword evidence="1" id="KW-1133">Transmembrane helix</keyword>
<dbReference type="PROSITE" id="PS51257">
    <property type="entry name" value="PROKAR_LIPOPROTEIN"/>
    <property type="match status" value="1"/>
</dbReference>
<evidence type="ECO:0000313" key="3">
    <source>
        <dbReference type="Proteomes" id="UP000278351"/>
    </source>
</evidence>
<dbReference type="OrthoDB" id="9843783at2"/>
<dbReference type="Proteomes" id="UP000278351">
    <property type="component" value="Unassembled WGS sequence"/>
</dbReference>
<evidence type="ECO:0000256" key="1">
    <source>
        <dbReference type="SAM" id="Phobius"/>
    </source>
</evidence>
<dbReference type="AlphaFoldDB" id="A0A3N4PXW6"/>
<dbReference type="RefSeq" id="WP_123845272.1">
    <property type="nucleotide sequence ID" value="NZ_RPDH01000001.1"/>
</dbReference>